<dbReference type="OrthoDB" id="8555652at2"/>
<gene>
    <name evidence="4" type="ORF">E1283_18460</name>
</gene>
<dbReference type="AlphaFoldDB" id="A0A4R4T9D3"/>
<dbReference type="InterPro" id="IPR026881">
    <property type="entry name" value="WYL_dom"/>
</dbReference>
<reference evidence="4 5" key="1">
    <citation type="submission" date="2019-03" db="EMBL/GenBank/DDBJ databases">
        <title>Draft genome sequences of novel Actinobacteria.</title>
        <authorList>
            <person name="Sahin N."/>
            <person name="Ay H."/>
            <person name="Saygin H."/>
        </authorList>
    </citation>
    <scope>NUCLEOTIDE SEQUENCE [LARGE SCALE GENOMIC DNA]</scope>
    <source>
        <strain evidence="4 5">DSM 41900</strain>
    </source>
</reference>
<keyword evidence="1" id="KW-0805">Transcription regulation</keyword>
<dbReference type="PROSITE" id="PS51000">
    <property type="entry name" value="HTH_DEOR_2"/>
    <property type="match status" value="1"/>
</dbReference>
<sequence>MWETSARLLRLLSLFQARREWSGAELAERLGVSTRTVRRDVDRLRELGYPVRASRGSAGYRLGAGASLPPLLLDDEEAVSTAIALRTAAGGTGVAGIEEASLRALTKIEQVLPSRLRRRVDALRRATLRVGPPGPEVSADTLLVIADACRGAERLRFSYPGAGGDASVRSVEPHRLVHFDRRWYLVAWDTDRADWRTFRVDRLTPRPPAGPRFAPRPEPEGDVVAYLSRRLSQRVWPCQATVALHAPAAEAAERVWPGMGAIEAVDEGSCLLHLGADSVWNLQWMISSVDLDFTLVDGPPGLAAALRAHAERCLRALPPADPAGGG</sequence>
<dbReference type="SMART" id="SM00420">
    <property type="entry name" value="HTH_DEOR"/>
    <property type="match status" value="1"/>
</dbReference>
<evidence type="ECO:0000256" key="2">
    <source>
        <dbReference type="ARBA" id="ARBA00023163"/>
    </source>
</evidence>
<dbReference type="Pfam" id="PF13280">
    <property type="entry name" value="WYL"/>
    <property type="match status" value="1"/>
</dbReference>
<accession>A0A4R4T9D3</accession>
<dbReference type="PANTHER" id="PTHR34580">
    <property type="match status" value="1"/>
</dbReference>
<dbReference type="InterPro" id="IPR013196">
    <property type="entry name" value="HTH_11"/>
</dbReference>
<keyword evidence="2" id="KW-0804">Transcription</keyword>
<dbReference type="Pfam" id="PF25583">
    <property type="entry name" value="WCX"/>
    <property type="match status" value="1"/>
</dbReference>
<dbReference type="InterPro" id="IPR057727">
    <property type="entry name" value="WCX_dom"/>
</dbReference>
<dbReference type="Pfam" id="PF08279">
    <property type="entry name" value="HTH_11"/>
    <property type="match status" value="1"/>
</dbReference>
<dbReference type="InterPro" id="IPR036390">
    <property type="entry name" value="WH_DNA-bd_sf"/>
</dbReference>
<dbReference type="PROSITE" id="PS52050">
    <property type="entry name" value="WYL"/>
    <property type="match status" value="1"/>
</dbReference>
<dbReference type="RefSeq" id="WP_132819181.1">
    <property type="nucleotide sequence ID" value="NZ_SMKI01000188.1"/>
</dbReference>
<dbReference type="Proteomes" id="UP000295345">
    <property type="component" value="Unassembled WGS sequence"/>
</dbReference>
<proteinExistence type="predicted"/>
<protein>
    <submittedName>
        <fullName evidence="4">WYL domain-containing protein</fullName>
    </submittedName>
</protein>
<dbReference type="GO" id="GO:0003700">
    <property type="term" value="F:DNA-binding transcription factor activity"/>
    <property type="evidence" value="ECO:0007669"/>
    <property type="project" value="InterPro"/>
</dbReference>
<evidence type="ECO:0000259" key="3">
    <source>
        <dbReference type="PROSITE" id="PS51000"/>
    </source>
</evidence>
<comment type="caution">
    <text evidence="4">The sequence shown here is derived from an EMBL/GenBank/DDBJ whole genome shotgun (WGS) entry which is preliminary data.</text>
</comment>
<dbReference type="InterPro" id="IPR001034">
    <property type="entry name" value="DeoR_HTH"/>
</dbReference>
<feature type="domain" description="HTH deoR-type" evidence="3">
    <location>
        <begin position="4"/>
        <end position="59"/>
    </location>
</feature>
<dbReference type="Gene3D" id="1.10.10.10">
    <property type="entry name" value="Winged helix-like DNA-binding domain superfamily/Winged helix DNA-binding domain"/>
    <property type="match status" value="1"/>
</dbReference>
<evidence type="ECO:0000313" key="4">
    <source>
        <dbReference type="EMBL" id="TDC73697.1"/>
    </source>
</evidence>
<keyword evidence="5" id="KW-1185">Reference proteome</keyword>
<evidence type="ECO:0000256" key="1">
    <source>
        <dbReference type="ARBA" id="ARBA00023015"/>
    </source>
</evidence>
<dbReference type="PANTHER" id="PTHR34580:SF3">
    <property type="entry name" value="PROTEIN PAFB"/>
    <property type="match status" value="1"/>
</dbReference>
<dbReference type="SUPFAM" id="SSF46785">
    <property type="entry name" value="Winged helix' DNA-binding domain"/>
    <property type="match status" value="1"/>
</dbReference>
<organism evidence="4 5">
    <name type="scientific">Streptomyces hainanensis</name>
    <dbReference type="NCBI Taxonomy" id="402648"/>
    <lineage>
        <taxon>Bacteria</taxon>
        <taxon>Bacillati</taxon>
        <taxon>Actinomycetota</taxon>
        <taxon>Actinomycetes</taxon>
        <taxon>Kitasatosporales</taxon>
        <taxon>Streptomycetaceae</taxon>
        <taxon>Streptomyces</taxon>
    </lineage>
</organism>
<dbReference type="InterPro" id="IPR051534">
    <property type="entry name" value="CBASS_pafABC_assoc_protein"/>
</dbReference>
<dbReference type="InterPro" id="IPR036388">
    <property type="entry name" value="WH-like_DNA-bd_sf"/>
</dbReference>
<dbReference type="EMBL" id="SMKI01000188">
    <property type="protein sequence ID" value="TDC73697.1"/>
    <property type="molecule type" value="Genomic_DNA"/>
</dbReference>
<evidence type="ECO:0000313" key="5">
    <source>
        <dbReference type="Proteomes" id="UP000295345"/>
    </source>
</evidence>
<name>A0A4R4T9D3_9ACTN</name>